<dbReference type="InterPro" id="IPR003458">
    <property type="entry name" value="Phage_T4_Gp38_tail_assem"/>
</dbReference>
<dbReference type="Pfam" id="PF02413">
    <property type="entry name" value="Caudo_TAP"/>
    <property type="match status" value="1"/>
</dbReference>
<gene>
    <name evidence="1" type="ORF">Q0A17_04110</name>
</gene>
<proteinExistence type="predicted"/>
<comment type="caution">
    <text evidence="1">The sequence shown here is derived from an EMBL/GenBank/DDBJ whole genome shotgun (WGS) entry which is preliminary data.</text>
</comment>
<dbReference type="Proteomes" id="UP001174867">
    <property type="component" value="Unassembled WGS sequence"/>
</dbReference>
<evidence type="ECO:0000313" key="2">
    <source>
        <dbReference type="Proteomes" id="UP001174867"/>
    </source>
</evidence>
<dbReference type="EMBL" id="JAUJYW010000002">
    <property type="protein sequence ID" value="MDN8598606.1"/>
    <property type="molecule type" value="Genomic_DNA"/>
</dbReference>
<organism evidence="1 2">
    <name type="scientific">Citrobacter enshiensis</name>
    <dbReference type="NCBI Taxonomy" id="2971264"/>
    <lineage>
        <taxon>Bacteria</taxon>
        <taxon>Pseudomonadati</taxon>
        <taxon>Pseudomonadota</taxon>
        <taxon>Gammaproteobacteria</taxon>
        <taxon>Enterobacterales</taxon>
        <taxon>Enterobacteriaceae</taxon>
        <taxon>Citrobacter</taxon>
    </lineage>
</organism>
<dbReference type="RefSeq" id="WP_301697113.1">
    <property type="nucleotide sequence ID" value="NZ_JAUJYW010000002.1"/>
</dbReference>
<protein>
    <submittedName>
        <fullName evidence="1">Tail fiber assembly protein</fullName>
    </submittedName>
</protein>
<evidence type="ECO:0000313" key="1">
    <source>
        <dbReference type="EMBL" id="MDN8598606.1"/>
    </source>
</evidence>
<keyword evidence="2" id="KW-1185">Reference proteome</keyword>
<reference evidence="1 2" key="1">
    <citation type="submission" date="2023-07" db="EMBL/GenBank/DDBJ databases">
        <title>Citrobacter selenititolerans sp. nov., isolated from seleniferous soil.</title>
        <authorList>
            <person name="Zhang S."/>
            <person name="Li K."/>
            <person name="Peng J."/>
            <person name="Wang H."/>
            <person name="Sun J."/>
            <person name="Guo Y."/>
        </authorList>
    </citation>
    <scope>NUCLEOTIDE SEQUENCE [LARGE SCALE GENOMIC DNA]</scope>
    <source>
        <strain evidence="1 2">S2-9</strain>
    </source>
</reference>
<name>A0ABT8PQJ8_9ENTR</name>
<accession>A0ABT8PQJ8</accession>
<sequence>MKNIKNFQLVEATQAQLKTFNNPEGDIPLFLKSESGFDWYECQKLFADDTIKIMYDRDNVIRSVVDAPVPQRGNTLAVSMFFPLDMSVAEIEGPLPDGFEIDSGSWKFDGTAVYRDEALVSERTTAYNENRRNYLAGVAATNVAMLQAGIDQNRGREGDADVLAEWQTYLCNLRDMTPEQLQLSPAPFPDTPAPII</sequence>